<dbReference type="SUPFAM" id="SSF50475">
    <property type="entry name" value="FMN-binding split barrel"/>
    <property type="match status" value="1"/>
</dbReference>
<dbReference type="Proteomes" id="UP001596074">
    <property type="component" value="Unassembled WGS sequence"/>
</dbReference>
<dbReference type="Pfam" id="PF01243">
    <property type="entry name" value="PNPOx_N"/>
    <property type="match status" value="1"/>
</dbReference>
<dbReference type="InterPro" id="IPR012349">
    <property type="entry name" value="Split_barrel_FMN-bd"/>
</dbReference>
<dbReference type="EMBL" id="JBHSON010000029">
    <property type="protein sequence ID" value="MFC5748214.1"/>
    <property type="molecule type" value="Genomic_DNA"/>
</dbReference>
<evidence type="ECO:0000313" key="4">
    <source>
        <dbReference type="Proteomes" id="UP001596074"/>
    </source>
</evidence>
<comment type="caution">
    <text evidence="3">The sequence shown here is derived from an EMBL/GenBank/DDBJ whole genome shotgun (WGS) entry which is preliminary data.</text>
</comment>
<dbReference type="RefSeq" id="WP_378283856.1">
    <property type="nucleotide sequence ID" value="NZ_JBHSON010000029.1"/>
</dbReference>
<reference evidence="4" key="1">
    <citation type="journal article" date="2019" name="Int. J. Syst. Evol. Microbiol.">
        <title>The Global Catalogue of Microorganisms (GCM) 10K type strain sequencing project: providing services to taxonomists for standard genome sequencing and annotation.</title>
        <authorList>
            <consortium name="The Broad Institute Genomics Platform"/>
            <consortium name="The Broad Institute Genome Sequencing Center for Infectious Disease"/>
            <person name="Wu L."/>
            <person name="Ma J."/>
        </authorList>
    </citation>
    <scope>NUCLEOTIDE SEQUENCE [LARGE SCALE GENOMIC DNA]</scope>
    <source>
        <strain evidence="4">KCTC 42087</strain>
    </source>
</reference>
<dbReference type="InterPro" id="IPR011576">
    <property type="entry name" value="Pyridox_Oxase_N"/>
</dbReference>
<protein>
    <submittedName>
        <fullName evidence="3">Pyridoxamine 5'-phosphate oxidase family protein</fullName>
    </submittedName>
</protein>
<sequence>MSETSPAGGGESWRGKVGRLAEDEVSAFLAEGHIARLACLDENGWPYVVPCWHEWDGAAFWVVPRSRAAWARHLAADPRCAITVDEAGTQRKVVAQARAVLVEEPCLNGQWLPVAERMSVRYLGENGPRYLEPTLDKPRWLFRLDPVNITTWQGNDWAERYK</sequence>
<evidence type="ECO:0000256" key="1">
    <source>
        <dbReference type="ARBA" id="ARBA00023002"/>
    </source>
</evidence>
<keyword evidence="4" id="KW-1185">Reference proteome</keyword>
<organism evidence="3 4">
    <name type="scientific">Actinomadura rugatobispora</name>
    <dbReference type="NCBI Taxonomy" id="1994"/>
    <lineage>
        <taxon>Bacteria</taxon>
        <taxon>Bacillati</taxon>
        <taxon>Actinomycetota</taxon>
        <taxon>Actinomycetes</taxon>
        <taxon>Streptosporangiales</taxon>
        <taxon>Thermomonosporaceae</taxon>
        <taxon>Actinomadura</taxon>
    </lineage>
</organism>
<accession>A0ABW1A2K0</accession>
<dbReference type="PANTHER" id="PTHR35176">
    <property type="entry name" value="HEME OXYGENASE HI_0854-RELATED"/>
    <property type="match status" value="1"/>
</dbReference>
<evidence type="ECO:0000313" key="3">
    <source>
        <dbReference type="EMBL" id="MFC5748214.1"/>
    </source>
</evidence>
<evidence type="ECO:0000259" key="2">
    <source>
        <dbReference type="Pfam" id="PF01243"/>
    </source>
</evidence>
<gene>
    <name evidence="3" type="ORF">ACFPZN_21515</name>
</gene>
<dbReference type="Gene3D" id="2.30.110.10">
    <property type="entry name" value="Electron Transport, Fmn-binding Protein, Chain A"/>
    <property type="match status" value="1"/>
</dbReference>
<name>A0ABW1A2K0_9ACTN</name>
<dbReference type="InterPro" id="IPR052019">
    <property type="entry name" value="F420H2_bilvrd_red/Heme_oxyg"/>
</dbReference>
<proteinExistence type="predicted"/>
<dbReference type="PANTHER" id="PTHR35176:SF6">
    <property type="entry name" value="HEME OXYGENASE HI_0854-RELATED"/>
    <property type="match status" value="1"/>
</dbReference>
<feature type="domain" description="Pyridoxamine 5'-phosphate oxidase N-terminal" evidence="2">
    <location>
        <begin position="22"/>
        <end position="152"/>
    </location>
</feature>
<keyword evidence="1" id="KW-0560">Oxidoreductase</keyword>